<keyword evidence="4" id="KW-0808">Transferase</keyword>
<dbReference type="Proteomes" id="UP000217141">
    <property type="component" value="Chromosome I"/>
</dbReference>
<feature type="domain" description="FecR N-terminal" evidence="3">
    <location>
        <begin position="14"/>
        <end position="54"/>
    </location>
</feature>
<keyword evidence="1" id="KW-0812">Transmembrane</keyword>
<dbReference type="InterPro" id="IPR006860">
    <property type="entry name" value="FecR"/>
</dbReference>
<evidence type="ECO:0000259" key="3">
    <source>
        <dbReference type="Pfam" id="PF16220"/>
    </source>
</evidence>
<dbReference type="GO" id="GO:0016301">
    <property type="term" value="F:kinase activity"/>
    <property type="evidence" value="ECO:0007669"/>
    <property type="project" value="UniProtKB-KW"/>
</dbReference>
<evidence type="ECO:0000259" key="2">
    <source>
        <dbReference type="Pfam" id="PF04773"/>
    </source>
</evidence>
<keyword evidence="1" id="KW-1133">Transmembrane helix</keyword>
<evidence type="ECO:0000256" key="1">
    <source>
        <dbReference type="SAM" id="Phobius"/>
    </source>
</evidence>
<dbReference type="PANTHER" id="PTHR30273:SF2">
    <property type="entry name" value="PROTEIN FECR"/>
    <property type="match status" value="1"/>
</dbReference>
<dbReference type="PIRSF" id="PIRSF018266">
    <property type="entry name" value="FecR"/>
    <property type="match status" value="1"/>
</dbReference>
<proteinExistence type="predicted"/>
<keyword evidence="4" id="KW-0418">Kinase</keyword>
<dbReference type="AlphaFoldDB" id="A0A249MRR7"/>
<dbReference type="PANTHER" id="PTHR30273">
    <property type="entry name" value="PERIPLASMIC SIGNAL SENSOR AND SIGMA FACTOR ACTIVATOR FECR-RELATED"/>
    <property type="match status" value="1"/>
</dbReference>
<organism evidence="4 5">
    <name type="scientific">Sphingobium xenophagum</name>
    <dbReference type="NCBI Taxonomy" id="121428"/>
    <lineage>
        <taxon>Bacteria</taxon>
        <taxon>Pseudomonadati</taxon>
        <taxon>Pseudomonadota</taxon>
        <taxon>Alphaproteobacteria</taxon>
        <taxon>Sphingomonadales</taxon>
        <taxon>Sphingomonadaceae</taxon>
        <taxon>Sphingobium</taxon>
    </lineage>
</organism>
<feature type="domain" description="FecR protein" evidence="2">
    <location>
        <begin position="121"/>
        <end position="212"/>
    </location>
</feature>
<dbReference type="Gene3D" id="2.60.120.1440">
    <property type="match status" value="1"/>
</dbReference>
<feature type="transmembrane region" description="Helical" evidence="1">
    <location>
        <begin position="86"/>
        <end position="105"/>
    </location>
</feature>
<gene>
    <name evidence="4" type="ORF">CJD35_04980</name>
</gene>
<evidence type="ECO:0000313" key="4">
    <source>
        <dbReference type="EMBL" id="ASY43875.1"/>
    </source>
</evidence>
<dbReference type="KEGG" id="shyd:CJD35_04980"/>
<dbReference type="RefSeq" id="WP_095686809.1">
    <property type="nucleotide sequence ID" value="NZ_CP022745.1"/>
</dbReference>
<dbReference type="InterPro" id="IPR032623">
    <property type="entry name" value="FecR_N"/>
</dbReference>
<evidence type="ECO:0000313" key="5">
    <source>
        <dbReference type="Proteomes" id="UP000217141"/>
    </source>
</evidence>
<dbReference type="Pfam" id="PF16220">
    <property type="entry name" value="DUF4880"/>
    <property type="match status" value="1"/>
</dbReference>
<accession>A0A249MRR7</accession>
<protein>
    <submittedName>
        <fullName evidence="4">Histidine kinase</fullName>
    </submittedName>
</protein>
<keyword evidence="1" id="KW-0472">Membrane</keyword>
<reference evidence="4 5" key="1">
    <citation type="submission" date="2017-08" db="EMBL/GenBank/DDBJ databases">
        <title>Whole Genome Sequence of Sphingobium hydrophobicum C1: Insights into Adaption to the Electronic-waste Contaminated Sediment.</title>
        <authorList>
            <person name="Song D."/>
            <person name="Chen X."/>
            <person name="Xu M."/>
        </authorList>
    </citation>
    <scope>NUCLEOTIDE SEQUENCE [LARGE SCALE GENOMIC DNA]</scope>
    <source>
        <strain evidence="4 5">C1</strain>
    </source>
</reference>
<name>A0A249MRR7_SPHXE</name>
<dbReference type="InterPro" id="IPR012373">
    <property type="entry name" value="Ferrdict_sens_TM"/>
</dbReference>
<sequence length="329" mass="35405">MADEVRSIPRAIRDAAGDWLARRQEPASPDVERAFAVWLDADPRHRIAYEQAERHWQESRLLSDSDVGRTRKLVRAPFLMRHSTHVAAASLGVVVLLGIGSVGLLRYGSRLELVSPAQAATYETALGEIRTISLADGSQLTLDTATRVHVQLSTSERKVSLERGRARFRVAPDGKRPFTVTVPGSTVVARSTLFDVSLESGNPAVVVIEGRVDLTNTSDAASHPARTLAAGQTVELGNAETARPTEAGETQWVSGMLALDGGPLGDAVAAVNRYNRIQIRLAEPELARLSVTGAFQVRNPDAFARAVAATFGLGIDRTDPGVILLRRAP</sequence>
<dbReference type="Pfam" id="PF04773">
    <property type="entry name" value="FecR"/>
    <property type="match status" value="1"/>
</dbReference>
<dbReference type="GO" id="GO:0016989">
    <property type="term" value="F:sigma factor antagonist activity"/>
    <property type="evidence" value="ECO:0007669"/>
    <property type="project" value="TreeGrafter"/>
</dbReference>
<dbReference type="EMBL" id="CP022745">
    <property type="protein sequence ID" value="ASY43875.1"/>
    <property type="molecule type" value="Genomic_DNA"/>
</dbReference>